<dbReference type="InterPro" id="IPR049278">
    <property type="entry name" value="MS_channel_C"/>
</dbReference>
<proteinExistence type="inferred from homology"/>
<keyword evidence="12" id="KW-1185">Reference proteome</keyword>
<dbReference type="InterPro" id="IPR045275">
    <property type="entry name" value="MscS_archaea/bacteria_type"/>
</dbReference>
<keyword evidence="6 7" id="KW-0472">Membrane</keyword>
<dbReference type="InterPro" id="IPR023408">
    <property type="entry name" value="MscS_beta-dom_sf"/>
</dbReference>
<evidence type="ECO:0000259" key="9">
    <source>
        <dbReference type="Pfam" id="PF21082"/>
    </source>
</evidence>
<feature type="domain" description="Mechanosensitive ion channel MscS" evidence="8">
    <location>
        <begin position="127"/>
        <end position="192"/>
    </location>
</feature>
<dbReference type="Proteomes" id="UP000597877">
    <property type="component" value="Unassembled WGS sequence"/>
</dbReference>
<dbReference type="Pfam" id="PF21082">
    <property type="entry name" value="MS_channel_3rd"/>
    <property type="match status" value="1"/>
</dbReference>
<dbReference type="InterPro" id="IPR010920">
    <property type="entry name" value="LSM_dom_sf"/>
</dbReference>
<feature type="transmembrane region" description="Helical" evidence="7">
    <location>
        <begin position="37"/>
        <end position="58"/>
    </location>
</feature>
<keyword evidence="4 7" id="KW-0812">Transmembrane</keyword>
<evidence type="ECO:0000259" key="8">
    <source>
        <dbReference type="Pfam" id="PF00924"/>
    </source>
</evidence>
<evidence type="ECO:0000256" key="6">
    <source>
        <dbReference type="ARBA" id="ARBA00023136"/>
    </source>
</evidence>
<dbReference type="SUPFAM" id="SSF50182">
    <property type="entry name" value="Sm-like ribonucleoproteins"/>
    <property type="match status" value="1"/>
</dbReference>
<keyword evidence="3" id="KW-1003">Cell membrane</keyword>
<evidence type="ECO:0000256" key="5">
    <source>
        <dbReference type="ARBA" id="ARBA00022989"/>
    </source>
</evidence>
<feature type="domain" description="Mechanosensitive ion channel transmembrane helices 2/3" evidence="10">
    <location>
        <begin position="85"/>
        <end position="125"/>
    </location>
</feature>
<accession>A0ABR7F1G3</accession>
<comment type="subcellular location">
    <subcellularLocation>
        <location evidence="1">Cell membrane</location>
        <topology evidence="1">Multi-pass membrane protein</topology>
    </subcellularLocation>
</comment>
<dbReference type="InterPro" id="IPR049142">
    <property type="entry name" value="MS_channel_1st"/>
</dbReference>
<protein>
    <submittedName>
        <fullName evidence="11">Mechanosensitive ion channel</fullName>
    </submittedName>
</protein>
<dbReference type="SUPFAM" id="SSF82689">
    <property type="entry name" value="Mechanosensitive channel protein MscS (YggB), C-terminal domain"/>
    <property type="match status" value="1"/>
</dbReference>
<comment type="similarity">
    <text evidence="2">Belongs to the MscS (TC 1.A.23) family.</text>
</comment>
<evidence type="ECO:0000256" key="4">
    <source>
        <dbReference type="ARBA" id="ARBA00022692"/>
    </source>
</evidence>
<evidence type="ECO:0000313" key="11">
    <source>
        <dbReference type="EMBL" id="MBC5667462.1"/>
    </source>
</evidence>
<evidence type="ECO:0000256" key="3">
    <source>
        <dbReference type="ARBA" id="ARBA00022475"/>
    </source>
</evidence>
<dbReference type="RefSeq" id="WP_186840238.1">
    <property type="nucleotide sequence ID" value="NZ_JACOOZ010000003.1"/>
</dbReference>
<keyword evidence="5 7" id="KW-1133">Transmembrane helix</keyword>
<dbReference type="PANTHER" id="PTHR30221:SF1">
    <property type="entry name" value="SMALL-CONDUCTANCE MECHANOSENSITIVE CHANNEL"/>
    <property type="match status" value="1"/>
</dbReference>
<evidence type="ECO:0000256" key="2">
    <source>
        <dbReference type="ARBA" id="ARBA00008017"/>
    </source>
</evidence>
<reference evidence="11 12" key="1">
    <citation type="submission" date="2020-08" db="EMBL/GenBank/DDBJ databases">
        <title>Genome public.</title>
        <authorList>
            <person name="Liu C."/>
            <person name="Sun Q."/>
        </authorList>
    </citation>
    <scope>NUCLEOTIDE SEQUENCE [LARGE SCALE GENOMIC DNA]</scope>
    <source>
        <strain evidence="11 12">BX4</strain>
    </source>
</reference>
<name>A0ABR7F1G3_9FIRM</name>
<dbReference type="InterPro" id="IPR006685">
    <property type="entry name" value="MscS_channel_2nd"/>
</dbReference>
<organism evidence="11 12">
    <name type="scientific">Eubacterium segne</name>
    <dbReference type="NCBI Taxonomy" id="2763045"/>
    <lineage>
        <taxon>Bacteria</taxon>
        <taxon>Bacillati</taxon>
        <taxon>Bacillota</taxon>
        <taxon>Clostridia</taxon>
        <taxon>Eubacteriales</taxon>
        <taxon>Eubacteriaceae</taxon>
        <taxon>Eubacterium</taxon>
    </lineage>
</organism>
<feature type="domain" description="Mechanosensitive ion channel MscS C-terminal" evidence="9">
    <location>
        <begin position="199"/>
        <end position="281"/>
    </location>
</feature>
<sequence length="293" mass="32631">MEFLLAADNVVEELDAEKISQDVSRLAKFTDSMVDKLINFGFSILVAIIIFVIGKIIIKFVRKFVKKLLLKSTVDLGVVKFIDSIIKVVGYVMVLIIICGEIGIQTTSFITLLGTGGLSIGLALQGSLANFAGGVLILVSKPFIIGDYVQICGEEGIVKKIDIIYTTLVKYDNRIIKCPNGEVANNTIINYSNEDGRRVDVKFSVHYDSDLANVKNVVRDIISKCPYTLKDRSNDVAITKLDDSAIALEARVWVETKDYWQAYDYLNEHIKTGLDEKDIVIPYNQLDVHISNK</sequence>
<dbReference type="PANTHER" id="PTHR30221">
    <property type="entry name" value="SMALL-CONDUCTANCE MECHANOSENSITIVE CHANNEL"/>
    <property type="match status" value="1"/>
</dbReference>
<dbReference type="InterPro" id="IPR011014">
    <property type="entry name" value="MscS_channel_TM-2"/>
</dbReference>
<feature type="transmembrane region" description="Helical" evidence="7">
    <location>
        <begin position="88"/>
        <end position="112"/>
    </location>
</feature>
<gene>
    <name evidence="11" type="ORF">H8S00_05625</name>
</gene>
<evidence type="ECO:0000313" key="12">
    <source>
        <dbReference type="Proteomes" id="UP000597877"/>
    </source>
</evidence>
<dbReference type="Gene3D" id="2.30.30.60">
    <property type="match status" value="1"/>
</dbReference>
<dbReference type="Pfam" id="PF05552">
    <property type="entry name" value="MS_channel_1st_1"/>
    <property type="match status" value="1"/>
</dbReference>
<dbReference type="Gene3D" id="1.10.287.1260">
    <property type="match status" value="1"/>
</dbReference>
<dbReference type="InterPro" id="IPR008910">
    <property type="entry name" value="MSC_TM_helix"/>
</dbReference>
<dbReference type="Pfam" id="PF00924">
    <property type="entry name" value="MS_channel_2nd"/>
    <property type="match status" value="1"/>
</dbReference>
<dbReference type="EMBL" id="JACOOZ010000003">
    <property type="protein sequence ID" value="MBC5667462.1"/>
    <property type="molecule type" value="Genomic_DNA"/>
</dbReference>
<evidence type="ECO:0000256" key="7">
    <source>
        <dbReference type="SAM" id="Phobius"/>
    </source>
</evidence>
<dbReference type="SUPFAM" id="SSF82861">
    <property type="entry name" value="Mechanosensitive channel protein MscS (YggB), transmembrane region"/>
    <property type="match status" value="1"/>
</dbReference>
<feature type="transmembrane region" description="Helical" evidence="7">
    <location>
        <begin position="118"/>
        <end position="139"/>
    </location>
</feature>
<dbReference type="InterPro" id="IPR011066">
    <property type="entry name" value="MscS_channel_C_sf"/>
</dbReference>
<dbReference type="Gene3D" id="3.30.70.100">
    <property type="match status" value="1"/>
</dbReference>
<evidence type="ECO:0000259" key="10">
    <source>
        <dbReference type="Pfam" id="PF21088"/>
    </source>
</evidence>
<dbReference type="Pfam" id="PF21088">
    <property type="entry name" value="MS_channel_1st"/>
    <property type="match status" value="1"/>
</dbReference>
<comment type="caution">
    <text evidence="11">The sequence shown here is derived from an EMBL/GenBank/DDBJ whole genome shotgun (WGS) entry which is preliminary data.</text>
</comment>
<evidence type="ECO:0000256" key="1">
    <source>
        <dbReference type="ARBA" id="ARBA00004651"/>
    </source>
</evidence>